<evidence type="ECO:0000256" key="2">
    <source>
        <dbReference type="ARBA" id="ARBA00022801"/>
    </source>
</evidence>
<evidence type="ECO:0000313" key="6">
    <source>
        <dbReference type="Proteomes" id="UP000503462"/>
    </source>
</evidence>
<dbReference type="InterPro" id="IPR019826">
    <property type="entry name" value="Carboxylesterase_B_AS"/>
</dbReference>
<protein>
    <recommendedName>
        <fullName evidence="3">Carboxylic ester hydrolase</fullName>
        <ecNumber evidence="3">3.1.1.-</ecNumber>
    </recommendedName>
</protein>
<dbReference type="GO" id="GO:0016787">
    <property type="term" value="F:hydrolase activity"/>
    <property type="evidence" value="ECO:0007669"/>
    <property type="project" value="UniProtKB-KW"/>
</dbReference>
<keyword evidence="3" id="KW-0732">Signal</keyword>
<keyword evidence="6" id="KW-1185">Reference proteome</keyword>
<evidence type="ECO:0000313" key="5">
    <source>
        <dbReference type="EMBL" id="QIW95643.1"/>
    </source>
</evidence>
<accession>A0A6H0XLP3</accession>
<dbReference type="PROSITE" id="PS00122">
    <property type="entry name" value="CARBOXYLESTERASE_B_1"/>
    <property type="match status" value="1"/>
</dbReference>
<dbReference type="Pfam" id="PF00135">
    <property type="entry name" value="COesterase"/>
    <property type="match status" value="1"/>
</dbReference>
<reference evidence="5 6" key="1">
    <citation type="journal article" date="2016" name="Sci. Rep.">
        <title>Peltaster fructicola genome reveals evolution from an invasive phytopathogen to an ectophytic parasite.</title>
        <authorList>
            <person name="Xu C."/>
            <person name="Chen H."/>
            <person name="Gleason M.L."/>
            <person name="Xu J.R."/>
            <person name="Liu H."/>
            <person name="Zhang R."/>
            <person name="Sun G."/>
        </authorList>
    </citation>
    <scope>NUCLEOTIDE SEQUENCE [LARGE SCALE GENOMIC DNA]</scope>
    <source>
        <strain evidence="5 6">LNHT1506</strain>
    </source>
</reference>
<feature type="chain" id="PRO_5026380220" description="Carboxylic ester hydrolase" evidence="3">
    <location>
        <begin position="19"/>
        <end position="566"/>
    </location>
</feature>
<dbReference type="EC" id="3.1.1.-" evidence="3"/>
<name>A0A6H0XLP3_9PEZI</name>
<feature type="signal peptide" evidence="3">
    <location>
        <begin position="1"/>
        <end position="18"/>
    </location>
</feature>
<gene>
    <name evidence="5" type="ORF">AMS68_001161</name>
</gene>
<dbReference type="Gene3D" id="3.40.50.1820">
    <property type="entry name" value="alpha/beta hydrolase"/>
    <property type="match status" value="1"/>
</dbReference>
<evidence type="ECO:0000256" key="1">
    <source>
        <dbReference type="ARBA" id="ARBA00005964"/>
    </source>
</evidence>
<dbReference type="OrthoDB" id="408631at2759"/>
<evidence type="ECO:0000256" key="3">
    <source>
        <dbReference type="RuleBase" id="RU361235"/>
    </source>
</evidence>
<evidence type="ECO:0000259" key="4">
    <source>
        <dbReference type="Pfam" id="PF00135"/>
    </source>
</evidence>
<dbReference type="AlphaFoldDB" id="A0A6H0XLP3"/>
<dbReference type="SUPFAM" id="SSF53474">
    <property type="entry name" value="alpha/beta-Hydrolases"/>
    <property type="match status" value="1"/>
</dbReference>
<keyword evidence="2 3" id="KW-0378">Hydrolase</keyword>
<dbReference type="EMBL" id="CP051139">
    <property type="protein sequence ID" value="QIW95643.1"/>
    <property type="molecule type" value="Genomic_DNA"/>
</dbReference>
<dbReference type="InterPro" id="IPR050309">
    <property type="entry name" value="Type-B_Carboxylest/Lipase"/>
</dbReference>
<proteinExistence type="inferred from homology"/>
<comment type="similarity">
    <text evidence="1 3">Belongs to the type-B carboxylesterase/lipase family.</text>
</comment>
<dbReference type="PANTHER" id="PTHR11559">
    <property type="entry name" value="CARBOXYLESTERASE"/>
    <property type="match status" value="1"/>
</dbReference>
<sequence length="566" mass="61087">MLLGRTTLLAALTGTVVAGVPQERRQLLAAPTAIIKNGTVIGSTDTLNGVDSWLGIEYALQPTSTRRLTNPTANTAFGTFTATNSPTACPGYERSMPTPSGLSLEVQTLLNELPLSQATGPSGENCLNLNVQRTHGVNASSKVPVLVFIYGGGFSSGSTSGPTVDGTSFIVKANSLGLPLVYVAMSYRLAALGFLPGKEMQGISNLGLKDQRLALKWVQENIAAFGGDPSRVTIWGESAGSISVFDQLIIDGGDNSYNGGSLFQGAIMNSGSAVPALDISAPYNENIYNQVVANCNCSGASDTLACLRSVSSETIINAQEALPSVFDRSALHLAFFPRPDATDNFYPVSPDTALTAGRYAKVPIIIGDQEDEGTLFSQVQNNITTNDELIEYMATYFPETNRTDVETLVNSYPNDNGSAGSPFRTGILYNLYPQYKRLAAILGDIVFTLSRRVYLARLPSDVKAWSYLNTYLYGTSPLGTFHASDLLENRVVPISLASQNATQIYYISFAYYQDPNAITPAVHWPQWDNTNRNILNFTLLDVELGKDNFRESQYQTLSSLLSRLRA</sequence>
<dbReference type="InterPro" id="IPR002018">
    <property type="entry name" value="CarbesteraseB"/>
</dbReference>
<feature type="domain" description="Carboxylesterase type B" evidence="4">
    <location>
        <begin position="33"/>
        <end position="541"/>
    </location>
</feature>
<dbReference type="InterPro" id="IPR029058">
    <property type="entry name" value="AB_hydrolase_fold"/>
</dbReference>
<dbReference type="Proteomes" id="UP000503462">
    <property type="component" value="Chromosome 1"/>
</dbReference>
<organism evidence="5 6">
    <name type="scientific">Peltaster fructicola</name>
    <dbReference type="NCBI Taxonomy" id="286661"/>
    <lineage>
        <taxon>Eukaryota</taxon>
        <taxon>Fungi</taxon>
        <taxon>Dikarya</taxon>
        <taxon>Ascomycota</taxon>
        <taxon>Pezizomycotina</taxon>
        <taxon>Dothideomycetes</taxon>
        <taxon>Dothideomycetes incertae sedis</taxon>
        <taxon>Peltaster</taxon>
    </lineage>
</organism>